<evidence type="ECO:0000256" key="1">
    <source>
        <dbReference type="SAM" id="MobiDB-lite"/>
    </source>
</evidence>
<sequence>MPESTTDPVPSAPSDRRPWLGWLAVSAAGLLVVVAAGVAGATTGGDGPRRASVGEVVPLVGGAAGTATGEARHLDVGAGLSLSVSTTTTLGADAGVLAPEGGSFVVVDVADARFRSGPSVDVAVPPAVVTLRDGDEAYALDAATDPGLPAGARAATTTAVAVGGSGTDGLVLEVERDGRVVEVDLGADELVASPATSADVRYVSTACGAVQWPSGWVGLENEYDQCRLDAHPPTPAVGPLPPAPEGSAYLAVVVDVGGTFLAAENGGRTFELGTEPDAVAYRLGDADPVDVVPAQAFTPPSRQPYAEPVDLVVFEVPADAVLDEQTFTFTATYAAEERRPDPGAPTTVEITRSTPLVDD</sequence>
<dbReference type="RefSeq" id="WP_315733514.1">
    <property type="nucleotide sequence ID" value="NZ_JAVYII010000005.1"/>
</dbReference>
<keyword evidence="2" id="KW-1133">Transmembrane helix</keyword>
<keyword evidence="2" id="KW-0472">Membrane</keyword>
<feature type="compositionally biased region" description="Polar residues" evidence="1">
    <location>
        <begin position="348"/>
        <end position="359"/>
    </location>
</feature>
<protein>
    <submittedName>
        <fullName evidence="3">Uncharacterized protein</fullName>
    </submittedName>
</protein>
<evidence type="ECO:0000313" key="4">
    <source>
        <dbReference type="Proteomes" id="UP001268542"/>
    </source>
</evidence>
<feature type="transmembrane region" description="Helical" evidence="2">
    <location>
        <begin position="20"/>
        <end position="41"/>
    </location>
</feature>
<proteinExistence type="predicted"/>
<accession>A0ABU3PXZ2</accession>
<reference evidence="3 4" key="1">
    <citation type="submission" date="2023-08" db="EMBL/GenBank/DDBJ databases">
        <title>Nocardioides seae sp. nov., a bacterium isolated from a soil.</title>
        <authorList>
            <person name="Wang X."/>
        </authorList>
    </citation>
    <scope>NUCLEOTIDE SEQUENCE [LARGE SCALE GENOMIC DNA]</scope>
    <source>
        <strain evidence="3 4">YZH12</strain>
    </source>
</reference>
<keyword evidence="2" id="KW-0812">Transmembrane</keyword>
<organism evidence="3 4">
    <name type="scientific">Nocardioides imazamoxiresistens</name>
    <dbReference type="NCBI Taxonomy" id="3231893"/>
    <lineage>
        <taxon>Bacteria</taxon>
        <taxon>Bacillati</taxon>
        <taxon>Actinomycetota</taxon>
        <taxon>Actinomycetes</taxon>
        <taxon>Propionibacteriales</taxon>
        <taxon>Nocardioidaceae</taxon>
        <taxon>Nocardioides</taxon>
    </lineage>
</organism>
<dbReference type="Proteomes" id="UP001268542">
    <property type="component" value="Unassembled WGS sequence"/>
</dbReference>
<keyword evidence="4" id="KW-1185">Reference proteome</keyword>
<evidence type="ECO:0000256" key="2">
    <source>
        <dbReference type="SAM" id="Phobius"/>
    </source>
</evidence>
<name>A0ABU3PXZ2_9ACTN</name>
<evidence type="ECO:0000313" key="3">
    <source>
        <dbReference type="EMBL" id="MDT9594029.1"/>
    </source>
</evidence>
<gene>
    <name evidence="3" type="ORF">RDV89_13180</name>
</gene>
<feature type="region of interest" description="Disordered" evidence="1">
    <location>
        <begin position="337"/>
        <end position="359"/>
    </location>
</feature>
<comment type="caution">
    <text evidence="3">The sequence shown here is derived from an EMBL/GenBank/DDBJ whole genome shotgun (WGS) entry which is preliminary data.</text>
</comment>
<dbReference type="EMBL" id="JAVYII010000005">
    <property type="protein sequence ID" value="MDT9594029.1"/>
    <property type="molecule type" value="Genomic_DNA"/>
</dbReference>